<gene>
    <name evidence="15" type="ORF">HNQ71_001453</name>
</gene>
<comment type="pathway">
    <text evidence="2">Glycan biosynthesis; alginate biosynthesis.</text>
</comment>
<evidence type="ECO:0000256" key="3">
    <source>
        <dbReference type="ARBA" id="ARBA00010323"/>
    </source>
</evidence>
<feature type="transmembrane region" description="Helical" evidence="14">
    <location>
        <begin position="451"/>
        <end position="470"/>
    </location>
</feature>
<evidence type="ECO:0000256" key="6">
    <source>
        <dbReference type="ARBA" id="ARBA00022679"/>
    </source>
</evidence>
<dbReference type="EMBL" id="JACHEF010000001">
    <property type="protein sequence ID" value="MBB6408809.1"/>
    <property type="molecule type" value="Genomic_DNA"/>
</dbReference>
<feature type="transmembrane region" description="Helical" evidence="14">
    <location>
        <begin position="358"/>
        <end position="376"/>
    </location>
</feature>
<feature type="transmembrane region" description="Helical" evidence="14">
    <location>
        <begin position="388"/>
        <end position="410"/>
    </location>
</feature>
<dbReference type="Proteomes" id="UP000556329">
    <property type="component" value="Unassembled WGS sequence"/>
</dbReference>
<dbReference type="Pfam" id="PF03062">
    <property type="entry name" value="MBOAT"/>
    <property type="match status" value="1"/>
</dbReference>
<keyword evidence="16" id="KW-1185">Reference proteome</keyword>
<reference evidence="15 16" key="1">
    <citation type="submission" date="2020-08" db="EMBL/GenBank/DDBJ databases">
        <title>Genomic Encyclopedia of Type Strains, Phase IV (KMG-IV): sequencing the most valuable type-strain genomes for metagenomic binning, comparative biology and taxonomic classification.</title>
        <authorList>
            <person name="Goeker M."/>
        </authorList>
    </citation>
    <scope>NUCLEOTIDE SEQUENCE [LARGE SCALE GENOMIC DNA]</scope>
    <source>
        <strain evidence="15 16">DSM 100039</strain>
    </source>
</reference>
<evidence type="ECO:0000256" key="7">
    <source>
        <dbReference type="ARBA" id="ARBA00022692"/>
    </source>
</evidence>
<evidence type="ECO:0000256" key="12">
    <source>
        <dbReference type="ARBA" id="ARBA00031030"/>
    </source>
</evidence>
<sequence>MGETDRRTMVFSDQAFLFLYLPITLLLGSLLSRTRLFSPFIFLSSLIFFYWSSGVYVLLLLFSIVLNFAGAIAVGRWHHKIVVTAVVTLNVLVLCYFKYTAFLLGSVGFFGSESLQHFAQTIILPIGISFFTFQGISYVIDVWRGEVKAERNLVVFGAYKAFFPQLIAGPIVRYRDVEKDFHHPDLNADIFAAGAGRFMVGLCKKVLIADSVAGVADASFALAGAEQTFASAWLGAIAYAIQIYFDFSGYSDMAIGLAMMFGIRFKENFNHPYAASTITEFWRRWHMSLSGWFRDYLYIPLGGNRAGPVRTYANLMIVFLATGIWHGAAWTFVLWGAYHGIFLVAERLILAGRAFSSQVVRMIYFFPVVIFGWVLFRANDLSVFASHVRAMLLPLARGAFGLPGSMDLALSPQSKVAMLLACLLIVIQGQVSPLGVVVAGAAGSAARFARLVFVSVAAVICAIYIVPQAFSPFLYFRF</sequence>
<dbReference type="PANTHER" id="PTHR13285">
    <property type="entry name" value="ACYLTRANSFERASE"/>
    <property type="match status" value="1"/>
</dbReference>
<comment type="caution">
    <text evidence="15">The sequence shown here is derived from an EMBL/GenBank/DDBJ whole genome shotgun (WGS) entry which is preliminary data.</text>
</comment>
<keyword evidence="6 13" id="KW-0808">Transferase</keyword>
<feature type="transmembrane region" description="Helical" evidence="14">
    <location>
        <begin position="416"/>
        <end position="439"/>
    </location>
</feature>
<organism evidence="15 16">
    <name type="scientific">Mesorhizobium sangaii</name>
    <dbReference type="NCBI Taxonomy" id="505389"/>
    <lineage>
        <taxon>Bacteria</taxon>
        <taxon>Pseudomonadati</taxon>
        <taxon>Pseudomonadota</taxon>
        <taxon>Alphaproteobacteria</taxon>
        <taxon>Hyphomicrobiales</taxon>
        <taxon>Phyllobacteriaceae</taxon>
        <taxon>Mesorhizobium</taxon>
    </lineage>
</organism>
<feature type="transmembrane region" description="Helical" evidence="14">
    <location>
        <begin position="15"/>
        <end position="34"/>
    </location>
</feature>
<dbReference type="PANTHER" id="PTHR13285:SF23">
    <property type="entry name" value="TEICHOIC ACID D-ALANYLTRANSFERASE"/>
    <property type="match status" value="1"/>
</dbReference>
<feature type="transmembrane region" description="Helical" evidence="14">
    <location>
        <begin position="81"/>
        <end position="102"/>
    </location>
</feature>
<name>A0A841PFU1_9HYPH</name>
<evidence type="ECO:0000313" key="15">
    <source>
        <dbReference type="EMBL" id="MBB6408809.1"/>
    </source>
</evidence>
<evidence type="ECO:0000256" key="8">
    <source>
        <dbReference type="ARBA" id="ARBA00022841"/>
    </source>
</evidence>
<protein>
    <recommendedName>
        <fullName evidence="4">Probable alginate O-acetylase AlgI</fullName>
    </recommendedName>
    <alternativeName>
        <fullName evidence="12">Alginate biosynthesis protein AlgI</fullName>
    </alternativeName>
</protein>
<keyword evidence="8" id="KW-0016">Alginate biosynthesis</keyword>
<feature type="transmembrane region" description="Helical" evidence="14">
    <location>
        <begin position="122"/>
        <end position="143"/>
    </location>
</feature>
<evidence type="ECO:0000256" key="13">
    <source>
        <dbReference type="PIRNR" id="PIRNR016636"/>
    </source>
</evidence>
<dbReference type="PIRSF" id="PIRSF500217">
    <property type="entry name" value="AlgI"/>
    <property type="match status" value="1"/>
</dbReference>
<dbReference type="RefSeq" id="WP_184871822.1">
    <property type="nucleotide sequence ID" value="NZ_JACHEF010000001.1"/>
</dbReference>
<evidence type="ECO:0000256" key="9">
    <source>
        <dbReference type="ARBA" id="ARBA00022989"/>
    </source>
</evidence>
<dbReference type="InterPro" id="IPR004299">
    <property type="entry name" value="MBOAT_fam"/>
</dbReference>
<dbReference type="AlphaFoldDB" id="A0A841PFU1"/>
<evidence type="ECO:0000313" key="16">
    <source>
        <dbReference type="Proteomes" id="UP000556329"/>
    </source>
</evidence>
<dbReference type="PIRSF" id="PIRSF016636">
    <property type="entry name" value="AlgI_DltB"/>
    <property type="match status" value="1"/>
</dbReference>
<dbReference type="GO" id="GO:0005886">
    <property type="term" value="C:plasma membrane"/>
    <property type="evidence" value="ECO:0007669"/>
    <property type="project" value="UniProtKB-SubCell"/>
</dbReference>
<evidence type="ECO:0000256" key="10">
    <source>
        <dbReference type="ARBA" id="ARBA00023136"/>
    </source>
</evidence>
<comment type="similarity">
    <text evidence="3 13">Belongs to the membrane-bound acyltransferase family.</text>
</comment>
<evidence type="ECO:0000256" key="4">
    <source>
        <dbReference type="ARBA" id="ARBA00016084"/>
    </source>
</evidence>
<proteinExistence type="inferred from homology"/>
<evidence type="ECO:0000256" key="5">
    <source>
        <dbReference type="ARBA" id="ARBA00022475"/>
    </source>
</evidence>
<keyword evidence="5 13" id="KW-1003">Cell membrane</keyword>
<feature type="transmembrane region" description="Helical" evidence="14">
    <location>
        <begin position="40"/>
        <end position="69"/>
    </location>
</feature>
<keyword evidence="10 13" id="KW-0472">Membrane</keyword>
<dbReference type="InterPro" id="IPR051085">
    <property type="entry name" value="MB_O-acyltransferase"/>
</dbReference>
<dbReference type="GO" id="GO:0016746">
    <property type="term" value="F:acyltransferase activity"/>
    <property type="evidence" value="ECO:0007669"/>
    <property type="project" value="UniProtKB-KW"/>
</dbReference>
<dbReference type="InterPro" id="IPR024194">
    <property type="entry name" value="Ac/AlaTfrase_AlgI/DltB"/>
</dbReference>
<keyword evidence="7 14" id="KW-0812">Transmembrane</keyword>
<keyword evidence="9 14" id="KW-1133">Transmembrane helix</keyword>
<evidence type="ECO:0000256" key="2">
    <source>
        <dbReference type="ARBA" id="ARBA00005182"/>
    </source>
</evidence>
<evidence type="ECO:0000256" key="1">
    <source>
        <dbReference type="ARBA" id="ARBA00004651"/>
    </source>
</evidence>
<comment type="subcellular location">
    <subcellularLocation>
        <location evidence="1">Cell membrane</location>
        <topology evidence="1">Multi-pass membrane protein</topology>
    </subcellularLocation>
</comment>
<keyword evidence="11 13" id="KW-0012">Acyltransferase</keyword>
<dbReference type="InterPro" id="IPR028362">
    <property type="entry name" value="AlgI"/>
</dbReference>
<accession>A0A841PFU1</accession>
<evidence type="ECO:0000256" key="11">
    <source>
        <dbReference type="ARBA" id="ARBA00023315"/>
    </source>
</evidence>
<evidence type="ECO:0000256" key="14">
    <source>
        <dbReference type="SAM" id="Phobius"/>
    </source>
</evidence>
<feature type="transmembrane region" description="Helical" evidence="14">
    <location>
        <begin position="315"/>
        <end position="338"/>
    </location>
</feature>
<dbReference type="GO" id="GO:0042121">
    <property type="term" value="P:alginic acid biosynthetic process"/>
    <property type="evidence" value="ECO:0007669"/>
    <property type="project" value="UniProtKB-KW"/>
</dbReference>